<evidence type="ECO:0000256" key="1">
    <source>
        <dbReference type="SAM" id="Phobius"/>
    </source>
</evidence>
<protein>
    <submittedName>
        <fullName evidence="2">Uncharacterized protein</fullName>
    </submittedName>
</protein>
<keyword evidence="3" id="KW-1185">Reference proteome</keyword>
<proteinExistence type="predicted"/>
<evidence type="ECO:0000313" key="2">
    <source>
        <dbReference type="EMBL" id="EFQ04207.1"/>
    </source>
</evidence>
<reference evidence="2" key="1">
    <citation type="submission" date="2010-08" db="EMBL/GenBank/DDBJ databases">
        <authorList>
            <person name="Weinstock G."/>
            <person name="Sodergren E."/>
            <person name="Clifton S."/>
            <person name="Fulton L."/>
            <person name="Fulton B."/>
            <person name="Courtney L."/>
            <person name="Fronick C."/>
            <person name="Harrison M."/>
            <person name="Strong C."/>
            <person name="Farmer C."/>
            <person name="Delahaunty K."/>
            <person name="Markovic C."/>
            <person name="Hall O."/>
            <person name="Minx P."/>
            <person name="Tomlinson C."/>
            <person name="Mitreva M."/>
            <person name="Hou S."/>
            <person name="Chen J."/>
            <person name="Wollam A."/>
            <person name="Pepin K.H."/>
            <person name="Johnson M."/>
            <person name="Bhonagiri V."/>
            <person name="Zhang X."/>
            <person name="Suruliraj S."/>
            <person name="Warren W."/>
            <person name="Chinwalla A."/>
            <person name="Mardis E.R."/>
            <person name="Wilson R.K."/>
        </authorList>
    </citation>
    <scope>NUCLEOTIDE SEQUENCE [LARGE SCALE GENOMIC DNA]</scope>
    <source>
        <strain evidence="2">F0359</strain>
    </source>
</reference>
<evidence type="ECO:0000313" key="3">
    <source>
        <dbReference type="Proteomes" id="UP000003195"/>
    </source>
</evidence>
<accession>E2ZBH9</accession>
<sequence length="53" mass="6468">MYFLTFISRLFQYTIVIYIIKILFNNNFIFPQKPQFILHMQKGTRKSPFLHVA</sequence>
<dbReference type="EMBL" id="AECS01000036">
    <property type="protein sequence ID" value="EFQ04207.1"/>
    <property type="molecule type" value="Genomic_DNA"/>
</dbReference>
<dbReference type="HOGENOM" id="CLU_3063255_0_0_9"/>
<dbReference type="Proteomes" id="UP000003195">
    <property type="component" value="Unassembled WGS sequence"/>
</dbReference>
<feature type="transmembrane region" description="Helical" evidence="1">
    <location>
        <begin position="6"/>
        <end position="24"/>
    </location>
</feature>
<organism evidence="2 3">
    <name type="scientific">Megasphaera micronuciformis F0359</name>
    <dbReference type="NCBI Taxonomy" id="706434"/>
    <lineage>
        <taxon>Bacteria</taxon>
        <taxon>Bacillati</taxon>
        <taxon>Bacillota</taxon>
        <taxon>Negativicutes</taxon>
        <taxon>Veillonellales</taxon>
        <taxon>Veillonellaceae</taxon>
        <taxon>Megasphaera</taxon>
    </lineage>
</organism>
<comment type="caution">
    <text evidence="2">The sequence shown here is derived from an EMBL/GenBank/DDBJ whole genome shotgun (WGS) entry which is preliminary data.</text>
</comment>
<gene>
    <name evidence="2" type="ORF">HMPREF9429_00806</name>
</gene>
<keyword evidence="1" id="KW-1133">Transmembrane helix</keyword>
<name>E2ZBH9_9FIRM</name>
<dbReference type="AlphaFoldDB" id="E2ZBH9"/>
<keyword evidence="1" id="KW-0812">Transmembrane</keyword>
<keyword evidence="1" id="KW-0472">Membrane</keyword>